<keyword evidence="1" id="KW-0472">Membrane</keyword>
<comment type="caution">
    <text evidence="2">The sequence shown here is derived from an EMBL/GenBank/DDBJ whole genome shotgun (WGS) entry which is preliminary data.</text>
</comment>
<sequence>MSIVVTTAEALAIYHHPDAGVRTFAWTTKFIYFLFIQSDFWAIITFYYAH</sequence>
<accession>X1TU00</accession>
<evidence type="ECO:0000256" key="1">
    <source>
        <dbReference type="SAM" id="Phobius"/>
    </source>
</evidence>
<dbReference type="AlphaFoldDB" id="X1TU00"/>
<reference evidence="2" key="1">
    <citation type="journal article" date="2014" name="Front. Microbiol.">
        <title>High frequency of phylogenetically diverse reductive dehalogenase-homologous genes in deep subseafloor sedimentary metagenomes.</title>
        <authorList>
            <person name="Kawai M."/>
            <person name="Futagami T."/>
            <person name="Toyoda A."/>
            <person name="Takaki Y."/>
            <person name="Nishi S."/>
            <person name="Hori S."/>
            <person name="Arai W."/>
            <person name="Tsubouchi T."/>
            <person name="Morono Y."/>
            <person name="Uchiyama I."/>
            <person name="Ito T."/>
            <person name="Fujiyama A."/>
            <person name="Inagaki F."/>
            <person name="Takami H."/>
        </authorList>
    </citation>
    <scope>NUCLEOTIDE SEQUENCE</scope>
    <source>
        <strain evidence="2">Expedition CK06-06</strain>
    </source>
</reference>
<dbReference type="EMBL" id="BARW01022036">
    <property type="protein sequence ID" value="GAI94866.1"/>
    <property type="molecule type" value="Genomic_DNA"/>
</dbReference>
<gene>
    <name evidence="2" type="ORF">S12H4_36895</name>
</gene>
<organism evidence="2">
    <name type="scientific">marine sediment metagenome</name>
    <dbReference type="NCBI Taxonomy" id="412755"/>
    <lineage>
        <taxon>unclassified sequences</taxon>
        <taxon>metagenomes</taxon>
        <taxon>ecological metagenomes</taxon>
    </lineage>
</organism>
<feature type="transmembrane region" description="Helical" evidence="1">
    <location>
        <begin position="30"/>
        <end position="49"/>
    </location>
</feature>
<keyword evidence="1" id="KW-0812">Transmembrane</keyword>
<keyword evidence="1" id="KW-1133">Transmembrane helix</keyword>
<proteinExistence type="predicted"/>
<protein>
    <submittedName>
        <fullName evidence="2">Uncharacterized protein</fullName>
    </submittedName>
</protein>
<name>X1TU00_9ZZZZ</name>
<evidence type="ECO:0000313" key="2">
    <source>
        <dbReference type="EMBL" id="GAI94866.1"/>
    </source>
</evidence>